<evidence type="ECO:0000313" key="5">
    <source>
        <dbReference type="Proteomes" id="UP001139450"/>
    </source>
</evidence>
<dbReference type="InterPro" id="IPR000086">
    <property type="entry name" value="NUDIX_hydrolase_dom"/>
</dbReference>
<name>A0A9X2BAS8_9SPHI</name>
<dbReference type="PANTHER" id="PTHR43046">
    <property type="entry name" value="GDP-MANNOSE MANNOSYL HYDROLASE"/>
    <property type="match status" value="1"/>
</dbReference>
<comment type="caution">
    <text evidence="4">The sequence shown here is derived from an EMBL/GenBank/DDBJ whole genome shotgun (WGS) entry which is preliminary data.</text>
</comment>
<dbReference type="Proteomes" id="UP001139450">
    <property type="component" value="Unassembled WGS sequence"/>
</dbReference>
<comment type="cofactor">
    <cofactor evidence="1">
        <name>Mg(2+)</name>
        <dbReference type="ChEBI" id="CHEBI:18420"/>
    </cofactor>
</comment>
<dbReference type="RefSeq" id="WP_245131338.1">
    <property type="nucleotide sequence ID" value="NZ_JALJEJ010000007.1"/>
</dbReference>
<dbReference type="PROSITE" id="PS51462">
    <property type="entry name" value="NUDIX"/>
    <property type="match status" value="1"/>
</dbReference>
<organism evidence="4 5">
    <name type="scientific">Mucilaginibacter straminoryzae</name>
    <dbReference type="NCBI Taxonomy" id="2932774"/>
    <lineage>
        <taxon>Bacteria</taxon>
        <taxon>Pseudomonadati</taxon>
        <taxon>Bacteroidota</taxon>
        <taxon>Sphingobacteriia</taxon>
        <taxon>Sphingobacteriales</taxon>
        <taxon>Sphingobacteriaceae</taxon>
        <taxon>Mucilaginibacter</taxon>
    </lineage>
</organism>
<dbReference type="AlphaFoldDB" id="A0A9X2BAS8"/>
<dbReference type="Pfam" id="PF00293">
    <property type="entry name" value="NUDIX"/>
    <property type="match status" value="1"/>
</dbReference>
<reference evidence="4" key="1">
    <citation type="submission" date="2022-04" db="EMBL/GenBank/DDBJ databases">
        <title>Mucilaginibacter sp. RS28 isolated from freshwater.</title>
        <authorList>
            <person name="Ko S.-R."/>
        </authorList>
    </citation>
    <scope>NUCLEOTIDE SEQUENCE</scope>
    <source>
        <strain evidence="4">RS28</strain>
    </source>
</reference>
<sequence>MAQNYRIYINEKVLIISQSAIQEAGVRLLSEQQFNFTKAYFEILQAAEVTFNVVTSEPKAFIKKMQKTATLITAAGGLVKNKKKECLFIYRNDRWDLPKGKLEKLERPRAGAVREVEEECGIEIYKSGKKICKTYHAYTMKGQVVLKKTHWYKMTYKGGGKLKPQLEEGITEVRFFEKGNMQEILANTFPLIEEVMEKTGLIKGSQAQPSV</sequence>
<dbReference type="CDD" id="cd03673">
    <property type="entry name" value="NUDIX_Ap6A_hydrolase"/>
    <property type="match status" value="1"/>
</dbReference>
<evidence type="ECO:0000313" key="4">
    <source>
        <dbReference type="EMBL" id="MCJ8211080.1"/>
    </source>
</evidence>
<dbReference type="SUPFAM" id="SSF55811">
    <property type="entry name" value="Nudix"/>
    <property type="match status" value="1"/>
</dbReference>
<dbReference type="InterPro" id="IPR020084">
    <property type="entry name" value="NUDIX_hydrolase_CS"/>
</dbReference>
<evidence type="ECO:0000259" key="3">
    <source>
        <dbReference type="PROSITE" id="PS51462"/>
    </source>
</evidence>
<protein>
    <submittedName>
        <fullName evidence="4">NUDIX domain-containing protein</fullName>
    </submittedName>
</protein>
<feature type="domain" description="Nudix hydrolase" evidence="3">
    <location>
        <begin position="70"/>
        <end position="198"/>
    </location>
</feature>
<proteinExistence type="predicted"/>
<dbReference type="InterPro" id="IPR015797">
    <property type="entry name" value="NUDIX_hydrolase-like_dom_sf"/>
</dbReference>
<accession>A0A9X2BAS8</accession>
<dbReference type="PANTHER" id="PTHR43046:SF14">
    <property type="entry name" value="MUTT_NUDIX FAMILY PROTEIN"/>
    <property type="match status" value="1"/>
</dbReference>
<keyword evidence="5" id="KW-1185">Reference proteome</keyword>
<dbReference type="PROSITE" id="PS00893">
    <property type="entry name" value="NUDIX_BOX"/>
    <property type="match status" value="1"/>
</dbReference>
<dbReference type="EMBL" id="JALJEJ010000007">
    <property type="protein sequence ID" value="MCJ8211080.1"/>
    <property type="molecule type" value="Genomic_DNA"/>
</dbReference>
<dbReference type="Gene3D" id="3.90.79.10">
    <property type="entry name" value="Nucleoside Triphosphate Pyrophosphohydrolase"/>
    <property type="match status" value="1"/>
</dbReference>
<gene>
    <name evidence="4" type="ORF">MUY27_15280</name>
</gene>
<dbReference type="GO" id="GO:0016787">
    <property type="term" value="F:hydrolase activity"/>
    <property type="evidence" value="ECO:0007669"/>
    <property type="project" value="UniProtKB-KW"/>
</dbReference>
<evidence type="ECO:0000256" key="1">
    <source>
        <dbReference type="ARBA" id="ARBA00001946"/>
    </source>
</evidence>
<keyword evidence="2" id="KW-0378">Hydrolase</keyword>
<evidence type="ECO:0000256" key="2">
    <source>
        <dbReference type="ARBA" id="ARBA00022801"/>
    </source>
</evidence>